<evidence type="ECO:0000259" key="4">
    <source>
        <dbReference type="PROSITE" id="PS51161"/>
    </source>
</evidence>
<dbReference type="PANTHER" id="PTHR21075:SF0">
    <property type="entry name" value="ANAEROBIC RIBONUCLEOSIDE-TRIPHOSPHATE REDUCTASE"/>
    <property type="match status" value="1"/>
</dbReference>
<dbReference type="GO" id="GO:0004748">
    <property type="term" value="F:ribonucleoside-diphosphate reductase activity, thioredoxin disulfide as acceptor"/>
    <property type="evidence" value="ECO:0007669"/>
    <property type="project" value="TreeGrafter"/>
</dbReference>
<name>G9XG32_9FIRM</name>
<dbReference type="PROSITE" id="PS00850">
    <property type="entry name" value="GLY_RADICAL_1"/>
    <property type="match status" value="1"/>
</dbReference>
<evidence type="ECO:0000256" key="3">
    <source>
        <dbReference type="PROSITE-ProRule" id="PRU00492"/>
    </source>
</evidence>
<dbReference type="Gene3D" id="3.20.70.20">
    <property type="match status" value="1"/>
</dbReference>
<protein>
    <submittedName>
        <fullName evidence="5">Anaerobic ribonucleoside-triphosphate reductase</fullName>
    </submittedName>
</protein>
<keyword evidence="2 3" id="KW-0067">ATP-binding</keyword>
<dbReference type="InterPro" id="IPR019777">
    <property type="entry name" value="Form_AcTrfase_GR_CS"/>
</dbReference>
<evidence type="ECO:0000313" key="5">
    <source>
        <dbReference type="EMBL" id="EHL15146.1"/>
    </source>
</evidence>
<dbReference type="HOGENOM" id="CLU_002707_2_0_9"/>
<dbReference type="GO" id="GO:0031250">
    <property type="term" value="C:anaerobic ribonucleoside-triphosphate reductase complex"/>
    <property type="evidence" value="ECO:0007669"/>
    <property type="project" value="TreeGrafter"/>
</dbReference>
<dbReference type="EMBL" id="AFZG01000096">
    <property type="protein sequence ID" value="EHL15146.1"/>
    <property type="molecule type" value="Genomic_DNA"/>
</dbReference>
<keyword evidence="1 3" id="KW-0547">Nucleotide-binding</keyword>
<evidence type="ECO:0000313" key="6">
    <source>
        <dbReference type="Proteomes" id="UP000003379"/>
    </source>
</evidence>
<evidence type="ECO:0000256" key="1">
    <source>
        <dbReference type="ARBA" id="ARBA00022741"/>
    </source>
</evidence>
<proteinExistence type="predicted"/>
<dbReference type="Proteomes" id="UP000003379">
    <property type="component" value="Unassembled WGS sequence"/>
</dbReference>
<dbReference type="InterPro" id="IPR012833">
    <property type="entry name" value="NrdD"/>
</dbReference>
<dbReference type="AlphaFoldDB" id="G9XG32"/>
<dbReference type="GO" id="GO:0006260">
    <property type="term" value="P:DNA replication"/>
    <property type="evidence" value="ECO:0007669"/>
    <property type="project" value="InterPro"/>
</dbReference>
<dbReference type="NCBIfam" id="NF006732">
    <property type="entry name" value="PRK09263.1"/>
    <property type="match status" value="1"/>
</dbReference>
<reference evidence="5 6" key="1">
    <citation type="submission" date="2011-08" db="EMBL/GenBank/DDBJ databases">
        <title>The Genome Sequence of Eubacteriaceae bacterium CM5.</title>
        <authorList>
            <consortium name="The Broad Institute Genome Sequencing Platform"/>
            <person name="Earl A."/>
            <person name="Ward D."/>
            <person name="Feldgarden M."/>
            <person name="Gevers D."/>
            <person name="Sizova M."/>
            <person name="Hazen A."/>
            <person name="Epstein S."/>
            <person name="Young S.K."/>
            <person name="Zeng Q."/>
            <person name="Gargeya S."/>
            <person name="Fitzgerald M."/>
            <person name="Haas B."/>
            <person name="Abouelleil A."/>
            <person name="Alvarado L."/>
            <person name="Arachchi H.M."/>
            <person name="Berlin A."/>
            <person name="Brown A."/>
            <person name="Chapman S.B."/>
            <person name="Chen Z."/>
            <person name="Dunbar C."/>
            <person name="Freedman E."/>
            <person name="Gearin G."/>
            <person name="Gellesch M."/>
            <person name="Goldberg J."/>
            <person name="Griggs A."/>
            <person name="Gujja S."/>
            <person name="Heiman D."/>
            <person name="Howarth C."/>
            <person name="Larson L."/>
            <person name="Lui A."/>
            <person name="MacDonald P.J.P."/>
            <person name="Montmayeur A."/>
            <person name="Murphy C."/>
            <person name="Neiman D."/>
            <person name="Pearson M."/>
            <person name="Priest M."/>
            <person name="Roberts A."/>
            <person name="Saif S."/>
            <person name="Shea T."/>
            <person name="Shenoy N."/>
            <person name="Sisk P."/>
            <person name="Stolte C."/>
            <person name="Sykes S."/>
            <person name="Wortman J."/>
            <person name="Nusbaum C."/>
            <person name="Birren B."/>
        </authorList>
    </citation>
    <scope>NUCLEOTIDE SEQUENCE [LARGE SCALE GENOMIC DNA]</scope>
    <source>
        <strain evidence="5 6">CM5</strain>
    </source>
</reference>
<organism evidence="5 6">
    <name type="scientific">Peptoanaerobacter stomatis</name>
    <dbReference type="NCBI Taxonomy" id="796937"/>
    <lineage>
        <taxon>Bacteria</taxon>
        <taxon>Bacillati</taxon>
        <taxon>Bacillota</taxon>
        <taxon>Clostridia</taxon>
        <taxon>Peptostreptococcales</taxon>
        <taxon>Filifactoraceae</taxon>
        <taxon>Peptoanaerobacter</taxon>
    </lineage>
</organism>
<comment type="caution">
    <text evidence="5">The sequence shown here is derived from an EMBL/GenBank/DDBJ whole genome shotgun (WGS) entry which is preliminary data.</text>
</comment>
<dbReference type="SUPFAM" id="SSF51998">
    <property type="entry name" value="PFL-like glycyl radical enzymes"/>
    <property type="match status" value="1"/>
</dbReference>
<dbReference type="InterPro" id="IPR005144">
    <property type="entry name" value="ATP-cone_dom"/>
</dbReference>
<dbReference type="Pfam" id="PF13597">
    <property type="entry name" value="NRDD"/>
    <property type="match status" value="1"/>
</dbReference>
<dbReference type="STRING" id="796937.HMPREF9630_01359"/>
<dbReference type="RefSeq" id="WP_009528924.1">
    <property type="nucleotide sequence ID" value="NZ_JBQMYZ010000013.1"/>
</dbReference>
<gene>
    <name evidence="5" type="ORF">HMPREF9628_00797</name>
</gene>
<accession>G9XG32</accession>
<dbReference type="PANTHER" id="PTHR21075">
    <property type="entry name" value="ANAEROBIC RIBONUCLEOSIDE-TRIPHOSPHATE REDUCTASE"/>
    <property type="match status" value="1"/>
</dbReference>
<dbReference type="PROSITE" id="PS51161">
    <property type="entry name" value="ATP_CONE"/>
    <property type="match status" value="1"/>
</dbReference>
<sequence length="708" mass="80787">MQIKVIKRNGKEVDFDKQRIVRAIEKAMKYGSGIYSYQIAVDVAKEIYSECVNENITKISIFTIEDKVFNKLIAHGQNTTAQVYEAYKAVRKYQRENNTTDENIMTLIDRTNEQVINENSNKDAILNSTQRDLLAGEISKDIAMRKLIPAHLVQAHKNASIHIHDMDYILQPMTNCCLINIGDMFENGTVINKKQIKKPRSFQVACTVLTQIIAQVASNQYGGQSVDLKHLAQFLPISYQKYYNSIIDDVKDEETAKKIASKLTKKELQSGIQTIQYQVNTLLTTNGQAPFVTMFMDIKEGMPYEDEMAMIIEEVLNQRIEGIENAVGVKITPSFPKLVYVLNESTTKGGKYYYLTKLAAKCTAKRMYPDYISEKKMSEIYEGNTFSPMGCRSFLPAYKDENGEYKFEGRLNIGVQTLNLPQVAILANKDKNLFYNILEERLNLIKEMGLLRYNLLKNQPSDVSPIHWQYGAIARLEQGEKIGKLFLDGYATISVGYIGLHEAVYAMLDDSITTDEGHQFALDILNFMKSRADKWKFETRLAFTLYGTPSESTAGRLCEIDAENFGIIEGVTDKGYYTNSYHVTPSEEIDAFNKLKLEADFQKISTGGCISYIEIPNMTNNIEAIESVIDFMYNNITYAEFNTKSDYCQVCGYDGEIIVNDDLEWECPQCHNKDMQKMNVVRRTCGYLGENYWSKGRTKDIKDRVMHL</sequence>
<dbReference type="PATRIC" id="fig|796940.3.peg.2239"/>
<dbReference type="GO" id="GO:0009265">
    <property type="term" value="P:2'-deoxyribonucleotide biosynthetic process"/>
    <property type="evidence" value="ECO:0007669"/>
    <property type="project" value="TreeGrafter"/>
</dbReference>
<dbReference type="GO" id="GO:0008998">
    <property type="term" value="F:ribonucleoside-triphosphate reductase (thioredoxin) activity"/>
    <property type="evidence" value="ECO:0007669"/>
    <property type="project" value="InterPro"/>
</dbReference>
<feature type="domain" description="ATP-cone" evidence="4">
    <location>
        <begin position="3"/>
        <end position="95"/>
    </location>
</feature>
<dbReference type="NCBIfam" id="TIGR02487">
    <property type="entry name" value="NrdD"/>
    <property type="match status" value="1"/>
</dbReference>
<dbReference type="GO" id="GO:0005524">
    <property type="term" value="F:ATP binding"/>
    <property type="evidence" value="ECO:0007669"/>
    <property type="project" value="UniProtKB-UniRule"/>
</dbReference>
<dbReference type="Pfam" id="PF03477">
    <property type="entry name" value="ATP-cone"/>
    <property type="match status" value="1"/>
</dbReference>
<evidence type="ECO:0000256" key="2">
    <source>
        <dbReference type="ARBA" id="ARBA00022840"/>
    </source>
</evidence>